<evidence type="ECO:0000313" key="11">
    <source>
        <dbReference type="Proteomes" id="UP001597229"/>
    </source>
</evidence>
<protein>
    <submittedName>
        <fullName evidence="10">ABC transporter permease</fullName>
    </submittedName>
</protein>
<feature type="transmembrane region" description="Helical" evidence="7">
    <location>
        <begin position="120"/>
        <end position="141"/>
    </location>
</feature>
<dbReference type="Proteomes" id="UP001597229">
    <property type="component" value="Unassembled WGS sequence"/>
</dbReference>
<comment type="similarity">
    <text evidence="7">Belongs to the binding-protein-dependent transport system permease family.</text>
</comment>
<evidence type="ECO:0000256" key="4">
    <source>
        <dbReference type="ARBA" id="ARBA00022692"/>
    </source>
</evidence>
<dbReference type="CDD" id="cd06261">
    <property type="entry name" value="TM_PBP2"/>
    <property type="match status" value="1"/>
</dbReference>
<accession>A0ABW3VWX3</accession>
<feature type="domain" description="ABC transmembrane type-1" evidence="9">
    <location>
        <begin position="87"/>
        <end position="275"/>
    </location>
</feature>
<feature type="transmembrane region" description="Helical" evidence="7">
    <location>
        <begin position="254"/>
        <end position="274"/>
    </location>
</feature>
<dbReference type="PROSITE" id="PS50928">
    <property type="entry name" value="ABC_TM1"/>
    <property type="match status" value="1"/>
</dbReference>
<proteinExistence type="inferred from homology"/>
<dbReference type="Pfam" id="PF00528">
    <property type="entry name" value="BPD_transp_1"/>
    <property type="match status" value="1"/>
</dbReference>
<dbReference type="EMBL" id="JBHTLX010000005">
    <property type="protein sequence ID" value="MFD1246683.1"/>
    <property type="molecule type" value="Genomic_DNA"/>
</dbReference>
<evidence type="ECO:0000256" key="1">
    <source>
        <dbReference type="ARBA" id="ARBA00004651"/>
    </source>
</evidence>
<dbReference type="InterPro" id="IPR000515">
    <property type="entry name" value="MetI-like"/>
</dbReference>
<organism evidence="10 11">
    <name type="scientific">Nocardioides ginsengisoli</name>
    <dbReference type="NCBI Taxonomy" id="363868"/>
    <lineage>
        <taxon>Bacteria</taxon>
        <taxon>Bacillati</taxon>
        <taxon>Actinomycetota</taxon>
        <taxon>Actinomycetes</taxon>
        <taxon>Propionibacteriales</taxon>
        <taxon>Nocardioidaceae</taxon>
        <taxon>Nocardioides</taxon>
    </lineage>
</organism>
<gene>
    <name evidence="10" type="ORF">ACFQ3F_02670</name>
</gene>
<keyword evidence="6 7" id="KW-0472">Membrane</keyword>
<dbReference type="RefSeq" id="WP_367918887.1">
    <property type="nucleotide sequence ID" value="NZ_BAABAC010000016.1"/>
</dbReference>
<keyword evidence="11" id="KW-1185">Reference proteome</keyword>
<keyword evidence="3" id="KW-1003">Cell membrane</keyword>
<evidence type="ECO:0000256" key="8">
    <source>
        <dbReference type="SAM" id="MobiDB-lite"/>
    </source>
</evidence>
<evidence type="ECO:0000256" key="6">
    <source>
        <dbReference type="ARBA" id="ARBA00023136"/>
    </source>
</evidence>
<keyword evidence="5 7" id="KW-1133">Transmembrane helix</keyword>
<feature type="compositionally biased region" description="Basic residues" evidence="8">
    <location>
        <begin position="11"/>
        <end position="20"/>
    </location>
</feature>
<evidence type="ECO:0000259" key="9">
    <source>
        <dbReference type="PROSITE" id="PS50928"/>
    </source>
</evidence>
<reference evidence="11" key="1">
    <citation type="journal article" date="2019" name="Int. J. Syst. Evol. Microbiol.">
        <title>The Global Catalogue of Microorganisms (GCM) 10K type strain sequencing project: providing services to taxonomists for standard genome sequencing and annotation.</title>
        <authorList>
            <consortium name="The Broad Institute Genomics Platform"/>
            <consortium name="The Broad Institute Genome Sequencing Center for Infectious Disease"/>
            <person name="Wu L."/>
            <person name="Ma J."/>
        </authorList>
    </citation>
    <scope>NUCLEOTIDE SEQUENCE [LARGE SCALE GENOMIC DNA]</scope>
    <source>
        <strain evidence="11">CCUG 52478</strain>
    </source>
</reference>
<dbReference type="PANTHER" id="PTHR43386:SF25">
    <property type="entry name" value="PEPTIDE ABC TRANSPORTER PERMEASE PROTEIN"/>
    <property type="match status" value="1"/>
</dbReference>
<feature type="transmembrane region" description="Helical" evidence="7">
    <location>
        <begin position="205"/>
        <end position="231"/>
    </location>
</feature>
<evidence type="ECO:0000256" key="7">
    <source>
        <dbReference type="RuleBase" id="RU363032"/>
    </source>
</evidence>
<feature type="transmembrane region" description="Helical" evidence="7">
    <location>
        <begin position="147"/>
        <end position="164"/>
    </location>
</feature>
<evidence type="ECO:0000256" key="2">
    <source>
        <dbReference type="ARBA" id="ARBA00022448"/>
    </source>
</evidence>
<keyword evidence="4 7" id="KW-0812">Transmembrane</keyword>
<feature type="region of interest" description="Disordered" evidence="8">
    <location>
        <begin position="1"/>
        <end position="20"/>
    </location>
</feature>
<comment type="caution">
    <text evidence="10">The sequence shown here is derived from an EMBL/GenBank/DDBJ whole genome shotgun (WGS) entry which is preliminary data.</text>
</comment>
<evidence type="ECO:0000313" key="10">
    <source>
        <dbReference type="EMBL" id="MFD1246683.1"/>
    </source>
</evidence>
<name>A0ABW3VWX3_9ACTN</name>
<keyword evidence="2 7" id="KW-0813">Transport</keyword>
<feature type="transmembrane region" description="Helical" evidence="7">
    <location>
        <begin position="93"/>
        <end position="113"/>
    </location>
</feature>
<comment type="subcellular location">
    <subcellularLocation>
        <location evidence="1 7">Cell membrane</location>
        <topology evidence="1 7">Multi-pass membrane protein</topology>
    </subcellularLocation>
</comment>
<dbReference type="InterPro" id="IPR035906">
    <property type="entry name" value="MetI-like_sf"/>
</dbReference>
<feature type="compositionally biased region" description="Low complexity" evidence="8">
    <location>
        <begin position="1"/>
        <end position="10"/>
    </location>
</feature>
<sequence>MTSTVAPATPRAHRRPGRRSRGRVASAGLVLACAVVVGLPLAGLLLPLPYSPIAPDIHKIALAPSWDHWFGTDESGFDVYTRTIDAAARDVPLALAATLLALVIGVPLGLAATQGRSGEFIMRIVDAISALPIIVIAVVFVQVLGGSALNIVVAIALIGIPRFIRVTRSSAITLRSARYVEAAIAIGCPPTRVAFNHILRNSYGVVLAQATLTASNGISAIAALNFLGIGVRPPNPTWGSMIDQGSAMLLRGQWWAAIFPTLAIVLFIGCLNAIGNAIERHMETAGGRA</sequence>
<feature type="transmembrane region" description="Helical" evidence="7">
    <location>
        <begin position="24"/>
        <end position="46"/>
    </location>
</feature>
<dbReference type="SUPFAM" id="SSF161098">
    <property type="entry name" value="MetI-like"/>
    <property type="match status" value="1"/>
</dbReference>
<dbReference type="PANTHER" id="PTHR43386">
    <property type="entry name" value="OLIGOPEPTIDE TRANSPORT SYSTEM PERMEASE PROTEIN APPC"/>
    <property type="match status" value="1"/>
</dbReference>
<dbReference type="InterPro" id="IPR050366">
    <property type="entry name" value="BP-dependent_transpt_permease"/>
</dbReference>
<evidence type="ECO:0000256" key="5">
    <source>
        <dbReference type="ARBA" id="ARBA00022989"/>
    </source>
</evidence>
<dbReference type="Gene3D" id="1.10.3720.10">
    <property type="entry name" value="MetI-like"/>
    <property type="match status" value="1"/>
</dbReference>
<evidence type="ECO:0000256" key="3">
    <source>
        <dbReference type="ARBA" id="ARBA00022475"/>
    </source>
</evidence>